<dbReference type="RefSeq" id="WP_071163600.1">
    <property type="nucleotide sequence ID" value="NZ_CP017812.1"/>
</dbReference>
<reference evidence="2 3" key="1">
    <citation type="submission" date="2016-10" db="EMBL/GenBank/DDBJ databases">
        <title>Actinomyces aegypiusis sp. nov., isolated from the Aegypius monachus in Qinghai Tibet Plateau China.</title>
        <authorList>
            <person name="Wang Y."/>
        </authorList>
    </citation>
    <scope>NUCLEOTIDE SEQUENCE [LARGE SCALE GENOMIC DNA]</scope>
    <source>
        <strain evidence="2 3">VUL4_3</strain>
    </source>
</reference>
<dbReference type="OrthoDB" id="4774469at2"/>
<keyword evidence="1" id="KW-0812">Transmembrane</keyword>
<dbReference type="EMBL" id="CP017812">
    <property type="protein sequence ID" value="AOZ72134.1"/>
    <property type="molecule type" value="Genomic_DNA"/>
</dbReference>
<feature type="transmembrane region" description="Helical" evidence="1">
    <location>
        <begin position="86"/>
        <end position="109"/>
    </location>
</feature>
<dbReference type="Pfam" id="PF10724">
    <property type="entry name" value="DUF2516"/>
    <property type="match status" value="1"/>
</dbReference>
<proteinExistence type="predicted"/>
<dbReference type="KEGG" id="avu:BK816_01505"/>
<keyword evidence="3" id="KW-1185">Reference proteome</keyword>
<protein>
    <submittedName>
        <fullName evidence="2">Uncharacterized protein</fullName>
    </submittedName>
</protein>
<evidence type="ECO:0000256" key="1">
    <source>
        <dbReference type="SAM" id="Phobius"/>
    </source>
</evidence>
<keyword evidence="1" id="KW-1133">Transmembrane helix</keyword>
<name>A0A1D9MIL9_9ACTO</name>
<dbReference type="STRING" id="1912795.BK816_01505"/>
<gene>
    <name evidence="2" type="ORF">BK816_01505</name>
</gene>
<accession>A0A1D9MIL9</accession>
<dbReference type="AlphaFoldDB" id="A0A1D9MIL9"/>
<dbReference type="Proteomes" id="UP000176288">
    <property type="component" value="Chromosome"/>
</dbReference>
<feature type="transmembrane region" description="Helical" evidence="1">
    <location>
        <begin position="50"/>
        <end position="74"/>
    </location>
</feature>
<dbReference type="InterPro" id="IPR019662">
    <property type="entry name" value="DUF2516"/>
</dbReference>
<sequence>MTAYLILLIQNIANSALNLVLAIVCLWAAIHASTTPANAFVAFGRRTKNFWLVILWLSVLFTIGSGIASISYLLHLVGINLPLFNFVRPLAIGNFFGLLMFAVPGVYLTGDKVRVDAFRQRQKGTGPYQQRPGKGPRDW</sequence>
<organism evidence="2 3">
    <name type="scientific">Boudabousia tangfeifanii</name>
    <dbReference type="NCBI Taxonomy" id="1912795"/>
    <lineage>
        <taxon>Bacteria</taxon>
        <taxon>Bacillati</taxon>
        <taxon>Actinomycetota</taxon>
        <taxon>Actinomycetes</taxon>
        <taxon>Actinomycetales</taxon>
        <taxon>Actinomycetaceae</taxon>
        <taxon>Boudabousia</taxon>
    </lineage>
</organism>
<evidence type="ECO:0000313" key="2">
    <source>
        <dbReference type="EMBL" id="AOZ72134.1"/>
    </source>
</evidence>
<evidence type="ECO:0000313" key="3">
    <source>
        <dbReference type="Proteomes" id="UP000176288"/>
    </source>
</evidence>
<keyword evidence="1" id="KW-0472">Membrane</keyword>